<dbReference type="InterPro" id="IPR020892">
    <property type="entry name" value="Cyclophilin-type_PPIase_CS"/>
</dbReference>
<proteinExistence type="inferred from homology"/>
<dbReference type="SUPFAM" id="SSF48452">
    <property type="entry name" value="TPR-like"/>
    <property type="match status" value="1"/>
</dbReference>
<comment type="subcellular location">
    <subcellularLocation>
        <location evidence="3">Cytoplasm</location>
    </subcellularLocation>
</comment>
<organism evidence="13 14">
    <name type="scientific">Trichomonascus ciferrii</name>
    <dbReference type="NCBI Taxonomy" id="44093"/>
    <lineage>
        <taxon>Eukaryota</taxon>
        <taxon>Fungi</taxon>
        <taxon>Dikarya</taxon>
        <taxon>Ascomycota</taxon>
        <taxon>Saccharomycotina</taxon>
        <taxon>Dipodascomycetes</taxon>
        <taxon>Dipodascales</taxon>
        <taxon>Trichomonascaceae</taxon>
        <taxon>Trichomonascus</taxon>
        <taxon>Trichomonascus ciferrii complex</taxon>
    </lineage>
</organism>
<dbReference type="FunFam" id="2.40.100.10:FF:000009">
    <property type="entry name" value="Peptidyl-prolyl cis-trans isomerase D"/>
    <property type="match status" value="1"/>
</dbReference>
<dbReference type="SUPFAM" id="SSF50891">
    <property type="entry name" value="Cyclophilin-like"/>
    <property type="match status" value="1"/>
</dbReference>
<dbReference type="EC" id="5.2.1.8" evidence="5"/>
<dbReference type="OrthoDB" id="193499at2759"/>
<dbReference type="InterPro" id="IPR029000">
    <property type="entry name" value="Cyclophilin-like_dom_sf"/>
</dbReference>
<dbReference type="Proteomes" id="UP000761534">
    <property type="component" value="Unassembled WGS sequence"/>
</dbReference>
<dbReference type="GO" id="GO:0051082">
    <property type="term" value="F:unfolded protein binding"/>
    <property type="evidence" value="ECO:0007669"/>
    <property type="project" value="UniProtKB-ARBA"/>
</dbReference>
<evidence type="ECO:0000256" key="7">
    <source>
        <dbReference type="ARBA" id="ARBA00022737"/>
    </source>
</evidence>
<keyword evidence="14" id="KW-1185">Reference proteome</keyword>
<dbReference type="PROSITE" id="PS50072">
    <property type="entry name" value="CSA_PPIASE_2"/>
    <property type="match status" value="1"/>
</dbReference>
<dbReference type="SMART" id="SM00028">
    <property type="entry name" value="TPR"/>
    <property type="match status" value="2"/>
</dbReference>
<dbReference type="PANTHER" id="PTHR11071">
    <property type="entry name" value="PEPTIDYL-PROLYL CIS-TRANS ISOMERASE"/>
    <property type="match status" value="1"/>
</dbReference>
<dbReference type="GO" id="GO:0042026">
    <property type="term" value="P:protein refolding"/>
    <property type="evidence" value="ECO:0007669"/>
    <property type="project" value="UniProtKB-ARBA"/>
</dbReference>
<accession>A0A642V3N0</accession>
<feature type="domain" description="PPIase cyclophilin-type" evidence="12">
    <location>
        <begin position="57"/>
        <end position="221"/>
    </location>
</feature>
<evidence type="ECO:0000256" key="3">
    <source>
        <dbReference type="ARBA" id="ARBA00004496"/>
    </source>
</evidence>
<evidence type="ECO:0000259" key="12">
    <source>
        <dbReference type="PROSITE" id="PS50072"/>
    </source>
</evidence>
<keyword evidence="6" id="KW-0963">Cytoplasm</keyword>
<dbReference type="InterPro" id="IPR002130">
    <property type="entry name" value="Cyclophilin-type_PPIase_dom"/>
</dbReference>
<comment type="similarity">
    <text evidence="4">Belongs to the cyclophilin-type PPIase family. PPIase D subfamily.</text>
</comment>
<protein>
    <recommendedName>
        <fullName evidence="5">peptidylprolyl isomerase</fullName>
        <ecNumber evidence="5">5.2.1.8</ecNumber>
    </recommendedName>
</protein>
<dbReference type="PRINTS" id="PR00153">
    <property type="entry name" value="CSAPPISMRASE"/>
</dbReference>
<dbReference type="CDD" id="cd01926">
    <property type="entry name" value="cyclophilin_ABH_like"/>
    <property type="match status" value="1"/>
</dbReference>
<dbReference type="GO" id="GO:0005737">
    <property type="term" value="C:cytoplasm"/>
    <property type="evidence" value="ECO:0007669"/>
    <property type="project" value="UniProtKB-SubCell"/>
</dbReference>
<comment type="caution">
    <text evidence="13">The sequence shown here is derived from an EMBL/GenBank/DDBJ whole genome shotgun (WGS) entry which is preliminary data.</text>
</comment>
<name>A0A642V3N0_9ASCO</name>
<evidence type="ECO:0000313" key="13">
    <source>
        <dbReference type="EMBL" id="KAA8912352.1"/>
    </source>
</evidence>
<comment type="catalytic activity">
    <reaction evidence="1">
        <text>[protein]-peptidylproline (omega=180) = [protein]-peptidylproline (omega=0)</text>
        <dbReference type="Rhea" id="RHEA:16237"/>
        <dbReference type="Rhea" id="RHEA-COMP:10747"/>
        <dbReference type="Rhea" id="RHEA-COMP:10748"/>
        <dbReference type="ChEBI" id="CHEBI:83833"/>
        <dbReference type="ChEBI" id="CHEBI:83834"/>
        <dbReference type="EC" id="5.2.1.8"/>
    </reaction>
</comment>
<evidence type="ECO:0000256" key="10">
    <source>
        <dbReference type="ARBA" id="ARBA00023235"/>
    </source>
</evidence>
<keyword evidence="8 11" id="KW-0802">TPR repeat</keyword>
<evidence type="ECO:0000256" key="4">
    <source>
        <dbReference type="ARBA" id="ARBA00010898"/>
    </source>
</evidence>
<dbReference type="PANTHER" id="PTHR11071:SF561">
    <property type="entry name" value="PEPTIDYL-PROLYL CIS-TRANS ISOMERASE D-RELATED"/>
    <property type="match status" value="1"/>
</dbReference>
<dbReference type="PROSITE" id="PS50005">
    <property type="entry name" value="TPR"/>
    <property type="match status" value="1"/>
</dbReference>
<gene>
    <name evidence="13" type="ORF">TRICI_003522</name>
</gene>
<dbReference type="AlphaFoldDB" id="A0A642V3N0"/>
<dbReference type="VEuPathDB" id="FungiDB:TRICI_003522"/>
<keyword evidence="9" id="KW-0697">Rotamase</keyword>
<dbReference type="GO" id="GO:0016018">
    <property type="term" value="F:cyclosporin A binding"/>
    <property type="evidence" value="ECO:0007669"/>
    <property type="project" value="TreeGrafter"/>
</dbReference>
<dbReference type="EMBL" id="SWFS01000258">
    <property type="protein sequence ID" value="KAA8912352.1"/>
    <property type="molecule type" value="Genomic_DNA"/>
</dbReference>
<dbReference type="InterPro" id="IPR011990">
    <property type="entry name" value="TPR-like_helical_dom_sf"/>
</dbReference>
<sequence>MHEADVTYRCESLEKGLGGVLESSISLAGLKYKYWREGTYLDLRNWNTMSETRPKVYLDISIGQKPIGRAIFALYNDIVPKTAENFRALCTGEKGVGKAGKPLHFKGCSFHRVIKNFMIQGGDFTAGNGTGGESIYGEKFEDEAFEVKHTRPFLLSMANAGPNTNGSQFFVTTIATPHLDGKHVVFGELIQGKSIIRAVENTKTGENDKPVEDVVITDCGELDPSFEVEAKQDDGTGDIYEDYPDDEENVDHGKPEKGYEVCAKLKEIGTTQFKAQHKEMALAKYQKALRYVNELIPDEEQHPDLHKQYLKLKISLNLNIALVGLQLGENEVVQRAASAVLQIESSEPQERAKALYRRGAAKSRAKDEDGAQEDLEAALKLVPGDAAITNELNSVKQKMLKRKQSERAAYSKFFG</sequence>
<dbReference type="InterPro" id="IPR019734">
    <property type="entry name" value="TPR_rpt"/>
</dbReference>
<dbReference type="Gene3D" id="1.25.40.10">
    <property type="entry name" value="Tetratricopeptide repeat domain"/>
    <property type="match status" value="1"/>
</dbReference>
<dbReference type="GO" id="GO:0003755">
    <property type="term" value="F:peptidyl-prolyl cis-trans isomerase activity"/>
    <property type="evidence" value="ECO:0007669"/>
    <property type="project" value="UniProtKB-KW"/>
</dbReference>
<evidence type="ECO:0000256" key="6">
    <source>
        <dbReference type="ARBA" id="ARBA00022490"/>
    </source>
</evidence>
<evidence type="ECO:0000256" key="9">
    <source>
        <dbReference type="ARBA" id="ARBA00023110"/>
    </source>
</evidence>
<evidence type="ECO:0000256" key="1">
    <source>
        <dbReference type="ARBA" id="ARBA00000971"/>
    </source>
</evidence>
<dbReference type="Gene3D" id="2.40.100.10">
    <property type="entry name" value="Cyclophilin-like"/>
    <property type="match status" value="1"/>
</dbReference>
<dbReference type="FunFam" id="1.25.40.10:FF:000029">
    <property type="entry name" value="peptidyl-prolyl cis-trans isomerase D"/>
    <property type="match status" value="1"/>
</dbReference>
<evidence type="ECO:0000313" key="14">
    <source>
        <dbReference type="Proteomes" id="UP000761534"/>
    </source>
</evidence>
<comment type="function">
    <text evidence="2">PPIases accelerate the folding of proteins. It catalyzes the cis-trans isomerization of proline imidic peptide bonds in oligopeptides.</text>
</comment>
<keyword evidence="10" id="KW-0413">Isomerase</keyword>
<reference evidence="13" key="1">
    <citation type="journal article" date="2019" name="G3 (Bethesda)">
        <title>Genome Assemblies of Two Rare Opportunistic Yeast Pathogens: Diutina rugosa (syn. Candida rugosa) and Trichomonascus ciferrii (syn. Candida ciferrii).</title>
        <authorList>
            <person name="Mixao V."/>
            <person name="Saus E."/>
            <person name="Hansen A.P."/>
            <person name="Lass-Florl C."/>
            <person name="Gabaldon T."/>
        </authorList>
    </citation>
    <scope>NUCLEOTIDE SEQUENCE</scope>
    <source>
        <strain evidence="13">CBS 4856</strain>
    </source>
</reference>
<dbReference type="PROSITE" id="PS00170">
    <property type="entry name" value="CSA_PPIASE_1"/>
    <property type="match status" value="1"/>
</dbReference>
<keyword evidence="7" id="KW-0677">Repeat</keyword>
<dbReference type="Pfam" id="PF00160">
    <property type="entry name" value="Pro_isomerase"/>
    <property type="match status" value="1"/>
</dbReference>
<evidence type="ECO:0000256" key="2">
    <source>
        <dbReference type="ARBA" id="ARBA00002388"/>
    </source>
</evidence>
<evidence type="ECO:0000256" key="5">
    <source>
        <dbReference type="ARBA" id="ARBA00013194"/>
    </source>
</evidence>
<evidence type="ECO:0000256" key="8">
    <source>
        <dbReference type="ARBA" id="ARBA00022803"/>
    </source>
</evidence>
<feature type="repeat" description="TPR" evidence="11">
    <location>
        <begin position="352"/>
        <end position="385"/>
    </location>
</feature>
<evidence type="ECO:0000256" key="11">
    <source>
        <dbReference type="PROSITE-ProRule" id="PRU00339"/>
    </source>
</evidence>